<organism evidence="9 10">
    <name type="scientific">Leifsonia tongyongensis</name>
    <dbReference type="NCBI Taxonomy" id="1268043"/>
    <lineage>
        <taxon>Bacteria</taxon>
        <taxon>Bacillati</taxon>
        <taxon>Actinomycetota</taxon>
        <taxon>Actinomycetes</taxon>
        <taxon>Micrococcales</taxon>
        <taxon>Microbacteriaceae</taxon>
        <taxon>Leifsonia</taxon>
    </lineage>
</organism>
<evidence type="ECO:0000313" key="9">
    <source>
        <dbReference type="EMBL" id="NEN04739.1"/>
    </source>
</evidence>
<feature type="transmembrane region" description="Helical" evidence="7">
    <location>
        <begin position="139"/>
        <end position="162"/>
    </location>
</feature>
<dbReference type="PROSITE" id="PS50928">
    <property type="entry name" value="ABC_TM1"/>
    <property type="match status" value="1"/>
</dbReference>
<name>A0A6L9XTL2_9MICO</name>
<evidence type="ECO:0000256" key="3">
    <source>
        <dbReference type="ARBA" id="ARBA00022475"/>
    </source>
</evidence>
<evidence type="ECO:0000256" key="1">
    <source>
        <dbReference type="ARBA" id="ARBA00004651"/>
    </source>
</evidence>
<keyword evidence="10" id="KW-1185">Reference proteome</keyword>
<feature type="transmembrane region" description="Helical" evidence="7">
    <location>
        <begin position="12"/>
        <end position="31"/>
    </location>
</feature>
<dbReference type="Proteomes" id="UP000474967">
    <property type="component" value="Unassembled WGS sequence"/>
</dbReference>
<dbReference type="GO" id="GO:0005886">
    <property type="term" value="C:plasma membrane"/>
    <property type="evidence" value="ECO:0007669"/>
    <property type="project" value="UniProtKB-SubCell"/>
</dbReference>
<evidence type="ECO:0000256" key="2">
    <source>
        <dbReference type="ARBA" id="ARBA00022448"/>
    </source>
</evidence>
<proteinExistence type="inferred from homology"/>
<dbReference type="InterPro" id="IPR000515">
    <property type="entry name" value="MetI-like"/>
</dbReference>
<feature type="transmembrane region" description="Helical" evidence="7">
    <location>
        <begin position="196"/>
        <end position="218"/>
    </location>
</feature>
<feature type="transmembrane region" description="Helical" evidence="7">
    <location>
        <begin position="107"/>
        <end position="127"/>
    </location>
</feature>
<comment type="caution">
    <text evidence="9">The sequence shown here is derived from an EMBL/GenBank/DDBJ whole genome shotgun (WGS) entry which is preliminary data.</text>
</comment>
<dbReference type="PANTHER" id="PTHR43744">
    <property type="entry name" value="ABC TRANSPORTER PERMEASE PROTEIN MG189-RELATED-RELATED"/>
    <property type="match status" value="1"/>
</dbReference>
<keyword evidence="5 7" id="KW-1133">Transmembrane helix</keyword>
<dbReference type="Pfam" id="PF00528">
    <property type="entry name" value="BPD_transp_1"/>
    <property type="match status" value="1"/>
</dbReference>
<sequence length="278" mass="30279">MNTFLRRRTGPTVRYLLLAVVAFIALLPTYVMFTGAFKTQADFLRSPFGLPLSPTLAGFGRVWSAQFPTWFSNSVIVTGASVILTIAIAALAAWGFANWNFPGKSTLLAVIISLMVIPPVVLLIPLFQMGAQLGWISTFQLLIVIYIGLMLPFSIFMLTNFFSTVPSSMLEAAKVDGASSWTTFVRIVLPLSKAPMATLAIVNVLWAWNELLLALVLMQSNDKKTLMIGLTGFQSRYSLDIPTVMAGMAIATLPLLVVYLFGQRSFIQGLTAGAIKGE</sequence>
<comment type="subcellular location">
    <subcellularLocation>
        <location evidence="1 7">Cell membrane</location>
        <topology evidence="1 7">Multi-pass membrane protein</topology>
    </subcellularLocation>
</comment>
<feature type="domain" description="ABC transmembrane type-1" evidence="8">
    <location>
        <begin position="71"/>
        <end position="262"/>
    </location>
</feature>
<dbReference type="AlphaFoldDB" id="A0A6L9XTL2"/>
<evidence type="ECO:0000256" key="4">
    <source>
        <dbReference type="ARBA" id="ARBA00022692"/>
    </source>
</evidence>
<dbReference type="SUPFAM" id="SSF161098">
    <property type="entry name" value="MetI-like"/>
    <property type="match status" value="1"/>
</dbReference>
<evidence type="ECO:0000256" key="6">
    <source>
        <dbReference type="ARBA" id="ARBA00023136"/>
    </source>
</evidence>
<protein>
    <submittedName>
        <fullName evidence="9">Carbohydrate ABC transporter permease</fullName>
    </submittedName>
</protein>
<feature type="transmembrane region" description="Helical" evidence="7">
    <location>
        <begin position="239"/>
        <end position="261"/>
    </location>
</feature>
<evidence type="ECO:0000259" key="8">
    <source>
        <dbReference type="PROSITE" id="PS50928"/>
    </source>
</evidence>
<dbReference type="Gene3D" id="1.10.3720.10">
    <property type="entry name" value="MetI-like"/>
    <property type="match status" value="1"/>
</dbReference>
<comment type="similarity">
    <text evidence="7">Belongs to the binding-protein-dependent transport system permease family.</text>
</comment>
<keyword evidence="2 7" id="KW-0813">Transport</keyword>
<evidence type="ECO:0000256" key="7">
    <source>
        <dbReference type="RuleBase" id="RU363032"/>
    </source>
</evidence>
<evidence type="ECO:0000313" key="10">
    <source>
        <dbReference type="Proteomes" id="UP000474967"/>
    </source>
</evidence>
<keyword evidence="3" id="KW-1003">Cell membrane</keyword>
<accession>A0A6L9XTL2</accession>
<reference evidence="9 10" key="1">
    <citation type="journal article" date="2014" name="J. Microbiol.">
        <title>Diaminobutyricibacter tongyongensis gen. nov., sp. nov. and Homoserinibacter gongjuensis gen. nov., sp. nov. belong to the family Microbacteriaceae.</title>
        <authorList>
            <person name="Kim S.J."/>
            <person name="Ahn J.H."/>
            <person name="Weon H.Y."/>
            <person name="Hamada M."/>
            <person name="Suzuki K."/>
            <person name="Kwon S.W."/>
        </authorList>
    </citation>
    <scope>NUCLEOTIDE SEQUENCE [LARGE SCALE GENOMIC DNA]</scope>
    <source>
        <strain evidence="9 10">NBRC 108724</strain>
    </source>
</reference>
<dbReference type="RefSeq" id="WP_163287839.1">
    <property type="nucleotide sequence ID" value="NZ_JAAGWY010000001.1"/>
</dbReference>
<gene>
    <name evidence="9" type="ORF">G3T36_02545</name>
</gene>
<feature type="transmembrane region" description="Helical" evidence="7">
    <location>
        <begin position="75"/>
        <end position="95"/>
    </location>
</feature>
<dbReference type="PANTHER" id="PTHR43744:SF12">
    <property type="entry name" value="ABC TRANSPORTER PERMEASE PROTEIN MG189-RELATED"/>
    <property type="match status" value="1"/>
</dbReference>
<keyword evidence="4 7" id="KW-0812">Transmembrane</keyword>
<keyword evidence="6 7" id="KW-0472">Membrane</keyword>
<dbReference type="InterPro" id="IPR035906">
    <property type="entry name" value="MetI-like_sf"/>
</dbReference>
<dbReference type="GO" id="GO:0055085">
    <property type="term" value="P:transmembrane transport"/>
    <property type="evidence" value="ECO:0007669"/>
    <property type="project" value="InterPro"/>
</dbReference>
<dbReference type="EMBL" id="JAAGWY010000001">
    <property type="protein sequence ID" value="NEN04739.1"/>
    <property type="molecule type" value="Genomic_DNA"/>
</dbReference>
<evidence type="ECO:0000256" key="5">
    <source>
        <dbReference type="ARBA" id="ARBA00022989"/>
    </source>
</evidence>
<dbReference type="CDD" id="cd06261">
    <property type="entry name" value="TM_PBP2"/>
    <property type="match status" value="1"/>
</dbReference>